<protein>
    <submittedName>
        <fullName evidence="6">SbsA Ig-like domain-containing protein</fullName>
    </submittedName>
</protein>
<dbReference type="OrthoDB" id="167314at2759"/>
<evidence type="ECO:0000256" key="2">
    <source>
        <dbReference type="SAM" id="Phobius"/>
    </source>
</evidence>
<dbReference type="Proteomes" id="UP001152797">
    <property type="component" value="Unassembled WGS sequence"/>
</dbReference>
<gene>
    <name evidence="4" type="ORF">C1SCF055_LOCUS38608</name>
</gene>
<dbReference type="AlphaFoldDB" id="A0A9P1DQG5"/>
<evidence type="ECO:0000313" key="7">
    <source>
        <dbReference type="Proteomes" id="UP001152797"/>
    </source>
</evidence>
<reference evidence="5" key="2">
    <citation type="submission" date="2024-04" db="EMBL/GenBank/DDBJ databases">
        <authorList>
            <person name="Chen Y."/>
            <person name="Shah S."/>
            <person name="Dougan E. K."/>
            <person name="Thang M."/>
            <person name="Chan C."/>
        </authorList>
    </citation>
    <scope>NUCLEOTIDE SEQUENCE [LARGE SCALE GENOMIC DNA]</scope>
</reference>
<evidence type="ECO:0000313" key="5">
    <source>
        <dbReference type="EMBL" id="CAL1167026.1"/>
    </source>
</evidence>
<dbReference type="SUPFAM" id="SSF101898">
    <property type="entry name" value="NHL repeat"/>
    <property type="match status" value="1"/>
</dbReference>
<evidence type="ECO:0000313" key="4">
    <source>
        <dbReference type="EMBL" id="CAI4013651.1"/>
    </source>
</evidence>
<feature type="signal peptide" evidence="3">
    <location>
        <begin position="1"/>
        <end position="20"/>
    </location>
</feature>
<keyword evidence="2" id="KW-0472">Membrane</keyword>
<dbReference type="PANTHER" id="PTHR35580:SF1">
    <property type="entry name" value="PHYTASE-LIKE DOMAIN-CONTAINING PROTEIN"/>
    <property type="match status" value="1"/>
</dbReference>
<comment type="caution">
    <text evidence="4">The sequence shown here is derived from an EMBL/GenBank/DDBJ whole genome shotgun (WGS) entry which is preliminary data.</text>
</comment>
<evidence type="ECO:0000313" key="6">
    <source>
        <dbReference type="EMBL" id="CAL4800963.1"/>
    </source>
</evidence>
<dbReference type="EMBL" id="CAMXCT010005968">
    <property type="protein sequence ID" value="CAI4013651.1"/>
    <property type="molecule type" value="Genomic_DNA"/>
</dbReference>
<dbReference type="PANTHER" id="PTHR35580">
    <property type="entry name" value="CELL SURFACE GLYCOPROTEIN (S-LAYER PROTEIN)-LIKE PROTEIN"/>
    <property type="match status" value="1"/>
</dbReference>
<evidence type="ECO:0000256" key="3">
    <source>
        <dbReference type="SAM" id="SignalP"/>
    </source>
</evidence>
<sequence length="841" mass="88215">MRFGAVQVSSLALGVCCGHAQDFSWSFQTGTSGNDQSNCVWSDADGNIYVAGESYGSLHGNSNAGQYDIFIMQLDRQGSHQWTFQKGDSASEFVNSCYVDASGSMFLTGHTYSGLDGNSNVGSADIYAMKINGAVSWQWTFQIGSSSNDVARAVQVDASGNVILAGETMGGLDGFSNAGGWDMFVINLDTSGVLQWTYQTGTSSNDEVGGLQIDAAGDIFIAGDTQGGFSGLTNAGLYDMFIMKLDSAGTPQWTVQTGGSGSEVVHAFHIDASGNMFLTGYTDGQLHGNSHAGGRDIFAMKLNAAVSWQWTFQTGSASHDVVRAMQIDALGNVVLAGETYGGLQGSNAGFSTRDIFAMELDSAGSHLWTFQSGSSSDDEARGLRVEGTDILLAGRTKGSLGGANSGSYDIFVMGPARPTTSTRSSTTTTTSSTSRTSTRTTITWTSTSSTTSRSLTFTETQITSTTSITITTTGTTSSSRTTDTATESTSRTSGTATFTTSATSQTGSSTESHTASTTTSASMTSSGVSTTSSTSMGSSFTTTTSQSITATSSQTRTGFVSTTSRLATGNTWIWTTTHTAMVPPSVTMTTTFETATSSAFSQATLTSTATTTSVSSTVALTWSSAEGLEAGALVASILILLAFCLGTCTACLLRLKAKGQKGETKRNEKDEAGLPLEELRISTETWQEDRTIEASAKMPLESTDENAEGGSMEKVQQVEEMGRIDPNQEAAQKAGASSPHVSKAVEVSHSVMKPEENQADSQALTNVYIGRPEGANNPSPKKGSRFRSHWTCCVQNTLEPDTWLQDPLAELPVQDGAQSIEHQLATDLAGTFATATDIKSI</sequence>
<dbReference type="EMBL" id="CAMXCT030005968">
    <property type="protein sequence ID" value="CAL4800963.1"/>
    <property type="molecule type" value="Genomic_DNA"/>
</dbReference>
<proteinExistence type="predicted"/>
<evidence type="ECO:0000256" key="1">
    <source>
        <dbReference type="SAM" id="MobiDB-lite"/>
    </source>
</evidence>
<name>A0A9P1DQG5_9DINO</name>
<keyword evidence="2" id="KW-1133">Transmembrane helix</keyword>
<keyword evidence="2" id="KW-0812">Transmembrane</keyword>
<dbReference type="EMBL" id="CAMXCT020005968">
    <property type="protein sequence ID" value="CAL1167026.1"/>
    <property type="molecule type" value="Genomic_DNA"/>
</dbReference>
<feature type="region of interest" description="Disordered" evidence="1">
    <location>
        <begin position="414"/>
        <end position="445"/>
    </location>
</feature>
<feature type="compositionally biased region" description="Low complexity" evidence="1">
    <location>
        <begin position="419"/>
        <end position="445"/>
    </location>
</feature>
<organism evidence="4">
    <name type="scientific">Cladocopium goreaui</name>
    <dbReference type="NCBI Taxonomy" id="2562237"/>
    <lineage>
        <taxon>Eukaryota</taxon>
        <taxon>Sar</taxon>
        <taxon>Alveolata</taxon>
        <taxon>Dinophyceae</taxon>
        <taxon>Suessiales</taxon>
        <taxon>Symbiodiniaceae</taxon>
        <taxon>Cladocopium</taxon>
    </lineage>
</organism>
<keyword evidence="7" id="KW-1185">Reference proteome</keyword>
<feature type="transmembrane region" description="Helical" evidence="2">
    <location>
        <begin position="633"/>
        <end position="655"/>
    </location>
</feature>
<accession>A0A9P1DQG5</accession>
<feature type="region of interest" description="Disordered" evidence="1">
    <location>
        <begin position="468"/>
        <end position="539"/>
    </location>
</feature>
<keyword evidence="3" id="KW-0732">Signal</keyword>
<feature type="chain" id="PRO_5043271687" evidence="3">
    <location>
        <begin position="21"/>
        <end position="841"/>
    </location>
</feature>
<dbReference type="InterPro" id="IPR052918">
    <property type="entry name" value="Motility_Chemotaxis_Reg"/>
</dbReference>
<reference evidence="4" key="1">
    <citation type="submission" date="2022-10" db="EMBL/GenBank/DDBJ databases">
        <authorList>
            <person name="Chen Y."/>
            <person name="Dougan E. K."/>
            <person name="Chan C."/>
            <person name="Rhodes N."/>
            <person name="Thang M."/>
        </authorList>
    </citation>
    <scope>NUCLEOTIDE SEQUENCE</scope>
</reference>